<keyword evidence="3" id="KW-1185">Reference proteome</keyword>
<feature type="transmembrane region" description="Helical" evidence="1">
    <location>
        <begin position="84"/>
        <end position="103"/>
    </location>
</feature>
<name>A0ABP6MSI6_9ACTN</name>
<evidence type="ECO:0000256" key="1">
    <source>
        <dbReference type="SAM" id="Phobius"/>
    </source>
</evidence>
<organism evidence="2 3">
    <name type="scientific">Planomonospora alba</name>
    <dbReference type="NCBI Taxonomy" id="161354"/>
    <lineage>
        <taxon>Bacteria</taxon>
        <taxon>Bacillati</taxon>
        <taxon>Actinomycetota</taxon>
        <taxon>Actinomycetes</taxon>
        <taxon>Streptosporangiales</taxon>
        <taxon>Streptosporangiaceae</taxon>
        <taxon>Planomonospora</taxon>
    </lineage>
</organism>
<dbReference type="RefSeq" id="WP_344857093.1">
    <property type="nucleotide sequence ID" value="NZ_BAAAUT010000009.1"/>
</dbReference>
<keyword evidence="1" id="KW-0472">Membrane</keyword>
<evidence type="ECO:0008006" key="4">
    <source>
        <dbReference type="Google" id="ProtNLM"/>
    </source>
</evidence>
<feature type="transmembrane region" description="Helical" evidence="1">
    <location>
        <begin position="57"/>
        <end position="78"/>
    </location>
</feature>
<protein>
    <recommendedName>
        <fullName evidence="4">DUF304 domain-containing protein</fullName>
    </recommendedName>
</protein>
<gene>
    <name evidence="2" type="ORF">GCM10010466_14300</name>
</gene>
<dbReference type="EMBL" id="BAAAUT010000009">
    <property type="protein sequence ID" value="GAA3124580.1"/>
    <property type="molecule type" value="Genomic_DNA"/>
</dbReference>
<accession>A0ABP6MSI6</accession>
<evidence type="ECO:0000313" key="3">
    <source>
        <dbReference type="Proteomes" id="UP001500320"/>
    </source>
</evidence>
<dbReference type="Proteomes" id="UP001500320">
    <property type="component" value="Unassembled WGS sequence"/>
</dbReference>
<evidence type="ECO:0000313" key="2">
    <source>
        <dbReference type="EMBL" id="GAA3124580.1"/>
    </source>
</evidence>
<proteinExistence type="predicted"/>
<keyword evidence="1" id="KW-0812">Transmembrane</keyword>
<keyword evidence="1" id="KW-1133">Transmembrane helix</keyword>
<sequence length="225" mass="24286">MTPRRARRTVLTAARRLIRLEGRTAASLLLWPTGRRHGVGDGDRAFGYLRGEAPAMLAMLSVLVAEGAAMAFLIPWPVVHLTALALHILLVVQVLGSVAAGVTRPHVLSATELRVRYGAAFDLRIPLHLITEVRLDRRVHDGGTVRLDGGRVNVIVSSMTSVTVELAEPVAVTRPLGRTGTASLVRLHADAPQELVRELEARLLAVRHRGVPVAGDPASDHPRAR</sequence>
<comment type="caution">
    <text evidence="2">The sequence shown here is derived from an EMBL/GenBank/DDBJ whole genome shotgun (WGS) entry which is preliminary data.</text>
</comment>
<reference evidence="3" key="1">
    <citation type="journal article" date="2019" name="Int. J. Syst. Evol. Microbiol.">
        <title>The Global Catalogue of Microorganisms (GCM) 10K type strain sequencing project: providing services to taxonomists for standard genome sequencing and annotation.</title>
        <authorList>
            <consortium name="The Broad Institute Genomics Platform"/>
            <consortium name="The Broad Institute Genome Sequencing Center for Infectious Disease"/>
            <person name="Wu L."/>
            <person name="Ma J."/>
        </authorList>
    </citation>
    <scope>NUCLEOTIDE SEQUENCE [LARGE SCALE GENOMIC DNA]</scope>
    <source>
        <strain evidence="3">JCM 9373</strain>
    </source>
</reference>